<dbReference type="InterPro" id="IPR027463">
    <property type="entry name" value="AcrB_DN_DC_subdom"/>
</dbReference>
<reference evidence="2 3" key="1">
    <citation type="submission" date="2017-01" db="EMBL/GenBank/DDBJ databases">
        <title>Draft sequence of Acidihalobacter ferrooxidans strain DSM 14175 (strain V8).</title>
        <authorList>
            <person name="Khaleque H.N."/>
            <person name="Ramsay J.P."/>
            <person name="Murphy R.J.T."/>
            <person name="Kaksonen A.H."/>
            <person name="Boxall N.J."/>
            <person name="Watkin E.L.J."/>
        </authorList>
    </citation>
    <scope>NUCLEOTIDE SEQUENCE [LARGE SCALE GENOMIC DNA]</scope>
    <source>
        <strain evidence="2 3">V8</strain>
    </source>
</reference>
<dbReference type="GO" id="GO:0005886">
    <property type="term" value="C:plasma membrane"/>
    <property type="evidence" value="ECO:0007669"/>
    <property type="project" value="TreeGrafter"/>
</dbReference>
<dbReference type="PANTHER" id="PTHR32063">
    <property type="match status" value="1"/>
</dbReference>
<dbReference type="PANTHER" id="PTHR32063:SF16">
    <property type="entry name" value="CATION EFFLUX SYSTEM (ACRB_ACRD_ACRF FAMILY)"/>
    <property type="match status" value="1"/>
</dbReference>
<feature type="transmembrane region" description="Helical" evidence="1">
    <location>
        <begin position="383"/>
        <end position="403"/>
    </location>
</feature>
<dbReference type="Pfam" id="PF00873">
    <property type="entry name" value="ACR_tran"/>
    <property type="match status" value="1"/>
</dbReference>
<dbReference type="Gene3D" id="1.20.1640.10">
    <property type="entry name" value="Multidrug efflux transporter AcrB transmembrane domain"/>
    <property type="match status" value="2"/>
</dbReference>
<keyword evidence="1" id="KW-1133">Transmembrane helix</keyword>
<feature type="transmembrane region" description="Helical" evidence="1">
    <location>
        <begin position="357"/>
        <end position="376"/>
    </location>
</feature>
<dbReference type="Proteomes" id="UP000243807">
    <property type="component" value="Chromosome"/>
</dbReference>
<dbReference type="InterPro" id="IPR001036">
    <property type="entry name" value="Acrflvin-R"/>
</dbReference>
<dbReference type="EMBL" id="CP019434">
    <property type="protein sequence ID" value="APZ43912.1"/>
    <property type="molecule type" value="Genomic_DNA"/>
</dbReference>
<dbReference type="PRINTS" id="PR00702">
    <property type="entry name" value="ACRIFLAVINRP"/>
</dbReference>
<dbReference type="Gene3D" id="3.30.70.1320">
    <property type="entry name" value="Multidrug efflux transporter AcrB pore domain like"/>
    <property type="match status" value="1"/>
</dbReference>
<evidence type="ECO:0000256" key="1">
    <source>
        <dbReference type="SAM" id="Phobius"/>
    </source>
</evidence>
<dbReference type="Gene3D" id="3.30.70.1430">
    <property type="entry name" value="Multidrug efflux transporter AcrB pore domain"/>
    <property type="match status" value="2"/>
</dbReference>
<evidence type="ECO:0000313" key="2">
    <source>
        <dbReference type="EMBL" id="APZ43912.1"/>
    </source>
</evidence>
<proteinExistence type="predicted"/>
<evidence type="ECO:0000313" key="3">
    <source>
        <dbReference type="Proteomes" id="UP000243807"/>
    </source>
</evidence>
<sequence length="1098" mass="119404">MSAADGNTPLNLAGRLAKSFLSSKITALIMLALTLFGLMAISVTPRLYNPEIVVPAASIYVMRPGDSPSEIQNQVVRPLEALMASLKGVEHTYGYAVNDMGVVTVQFHVGANEEQSLLLLYNQLSRNMDRLPPGTMQPLVKSIGINDVPVLGVTLSSNTLNGMQLRELGERFLEQLRSVPDVGNSTVIGGQRKAVRINIDPHRLANAGLSMSAVIKLLKASNVVMPAGDLVNSNKQYALRVNAAFSGIGQLGDLIVGQANHKPVYLKDVATVSIGPLNDNQFTSLTYGPATPGVRVGDPRQAVTLAIGKRAGANAVTVANNVLSKLHQLERDALPQGVHVTVTRDYGSRANDAVNTLMEHLLIAIAVVSFILLFFLGWREAIIVTMTVPLTLFVVLGVGWMIGQTINRISLFALILSLGLMVDAAIVVIENIHRHVHHGAGGKDFGALLVDATNEIGNPTNIATIAVILAFVPMAFVSGMMGPFMRPIPINVPVAMIASLVLAYIVVPWTAYRWLKGKALKAIAHRQTLEDEPQAKDWLHRSYVAVVGPLLRGRGKRNVFFLVVIVLLVLSMLMPLWQFIRPSGMNGPISPLGVNLQMLPDGNVSTFTIEVDTPAGTALDATNRVALAVGQVLSRDRYVKNYETYLGRTGPLSFAGMVRGDAMRRGSNLAQIVVNIVGRHGRPHTSVVATGVWNALKPVRKAFPHAHIKLYMTPPGPPVRAQVLAELYGPNYAKLRSTAKIIEADFHKAYGVINIDDSVTATAPEYLIRVDQRKAMLAGVAPAQVAKLVHDYVVGADIGTLREQHSPEPVKIVVRLKRADRAWIQQIQDLTITNRQGKQVSLAGIVHIEPSSVAKPIMTRDQHPVVYVMGDMLNASPVYATLTLNKMLDNVTLPNGVHLTTSNLGFMSAQPNDITHYQLLWGGDMRLTLNVFRDLGAAFIVALVFIYLLLVAYYQSFMLPVIVMGAIPLTLIGIFPGHWLFHMPFNATSMIGFIALAGIVVRNSLLLIDFILEYRREGYSLAESVLEAGAVRFRPILLTALAIMFGSAIMVSDPVFGGLAISLIFGTFASTMLTLVVIPLMYYLWQRREDRKHPDATV</sequence>
<dbReference type="STRING" id="1765967.BW247_13110"/>
<dbReference type="GO" id="GO:0042910">
    <property type="term" value="F:xenobiotic transmembrane transporter activity"/>
    <property type="evidence" value="ECO:0007669"/>
    <property type="project" value="TreeGrafter"/>
</dbReference>
<keyword evidence="1" id="KW-0472">Membrane</keyword>
<dbReference type="SUPFAM" id="SSF82866">
    <property type="entry name" value="Multidrug efflux transporter AcrB transmembrane domain"/>
    <property type="match status" value="2"/>
</dbReference>
<dbReference type="KEGG" id="afy:BW247_13110"/>
<feature type="transmembrane region" description="Helical" evidence="1">
    <location>
        <begin position="409"/>
        <end position="429"/>
    </location>
</feature>
<keyword evidence="3" id="KW-1185">Reference proteome</keyword>
<dbReference type="SUPFAM" id="SSF82714">
    <property type="entry name" value="Multidrug efflux transporter AcrB TolC docking domain, DN and DC subdomains"/>
    <property type="match status" value="2"/>
</dbReference>
<feature type="transmembrane region" description="Helical" evidence="1">
    <location>
        <begin position="490"/>
        <end position="512"/>
    </location>
</feature>
<dbReference type="SUPFAM" id="SSF82693">
    <property type="entry name" value="Multidrug efflux transporter AcrB pore domain, PN1, PN2, PC1 and PC2 subdomains"/>
    <property type="match status" value="3"/>
</dbReference>
<feature type="transmembrane region" description="Helical" evidence="1">
    <location>
        <begin position="935"/>
        <end position="954"/>
    </location>
</feature>
<feature type="transmembrane region" description="Helical" evidence="1">
    <location>
        <begin position="1033"/>
        <end position="1052"/>
    </location>
</feature>
<dbReference type="AlphaFoldDB" id="A0A1P8UJD0"/>
<feature type="transmembrane region" description="Helical" evidence="1">
    <location>
        <begin position="987"/>
        <end position="1012"/>
    </location>
</feature>
<dbReference type="Gene3D" id="3.30.2090.10">
    <property type="entry name" value="Multidrug efflux transporter AcrB TolC docking domain, DN and DC subdomains"/>
    <property type="match status" value="2"/>
</dbReference>
<feature type="transmembrane region" description="Helical" evidence="1">
    <location>
        <begin position="961"/>
        <end position="981"/>
    </location>
</feature>
<dbReference type="Gene3D" id="3.30.70.1440">
    <property type="entry name" value="Multidrug efflux transporter AcrB pore domain"/>
    <property type="match status" value="1"/>
</dbReference>
<feature type="transmembrane region" description="Helical" evidence="1">
    <location>
        <begin position="25"/>
        <end position="43"/>
    </location>
</feature>
<feature type="transmembrane region" description="Helical" evidence="1">
    <location>
        <begin position="1058"/>
        <end position="1085"/>
    </location>
</feature>
<organism evidence="2 3">
    <name type="scientific">Acidihalobacter ferrooxydans</name>
    <dbReference type="NCBI Taxonomy" id="1765967"/>
    <lineage>
        <taxon>Bacteria</taxon>
        <taxon>Pseudomonadati</taxon>
        <taxon>Pseudomonadota</taxon>
        <taxon>Gammaproteobacteria</taxon>
        <taxon>Chromatiales</taxon>
        <taxon>Ectothiorhodospiraceae</taxon>
        <taxon>Acidihalobacter</taxon>
    </lineage>
</organism>
<protein>
    <submittedName>
        <fullName evidence="2">Transporter</fullName>
    </submittedName>
</protein>
<dbReference type="RefSeq" id="WP_076837536.1">
    <property type="nucleotide sequence ID" value="NZ_CP019434.1"/>
</dbReference>
<keyword evidence="1" id="KW-0812">Transmembrane</keyword>
<accession>A0A1P8UJD0</accession>
<name>A0A1P8UJD0_9GAMM</name>
<gene>
    <name evidence="2" type="ORF">BW247_13110</name>
</gene>
<feature type="transmembrane region" description="Helical" evidence="1">
    <location>
        <begin position="462"/>
        <end position="484"/>
    </location>
</feature>
<dbReference type="OrthoDB" id="9758297at2"/>
<feature type="transmembrane region" description="Helical" evidence="1">
    <location>
        <begin position="559"/>
        <end position="580"/>
    </location>
</feature>